<name>X1T106_9ZZZZ</name>
<dbReference type="InterPro" id="IPR007164">
    <property type="entry name" value="GTP-dep_dephospho-CoA_kin"/>
</dbReference>
<comment type="caution">
    <text evidence="1">The sequence shown here is derived from an EMBL/GenBank/DDBJ whole genome shotgun (WGS) entry which is preliminary data.</text>
</comment>
<feature type="non-terminal residue" evidence="1">
    <location>
        <position position="1"/>
    </location>
</feature>
<sequence>TREEIYKLKKRKEPYKHLFEVIKGEEDLLVLPLVLSIPLNETVKNLVFYGQPPITDSKRQIPEGIVMVDVEIRIKKVVRQFVSLMNEF</sequence>
<dbReference type="GO" id="GO:0015937">
    <property type="term" value="P:coenzyme A biosynthetic process"/>
    <property type="evidence" value="ECO:0007669"/>
    <property type="project" value="InterPro"/>
</dbReference>
<dbReference type="EMBL" id="BARW01010856">
    <property type="protein sequence ID" value="GAI81305.1"/>
    <property type="molecule type" value="Genomic_DNA"/>
</dbReference>
<evidence type="ECO:0000313" key="1">
    <source>
        <dbReference type="EMBL" id="GAI81305.1"/>
    </source>
</evidence>
<evidence type="ECO:0008006" key="2">
    <source>
        <dbReference type="Google" id="ProtNLM"/>
    </source>
</evidence>
<dbReference type="AlphaFoldDB" id="X1T106"/>
<dbReference type="Pfam" id="PF04019">
    <property type="entry name" value="DUF359"/>
    <property type="match status" value="1"/>
</dbReference>
<accession>X1T106</accession>
<reference evidence="1" key="1">
    <citation type="journal article" date="2014" name="Front. Microbiol.">
        <title>High frequency of phylogenetically diverse reductive dehalogenase-homologous genes in deep subseafloor sedimentary metagenomes.</title>
        <authorList>
            <person name="Kawai M."/>
            <person name="Futagami T."/>
            <person name="Toyoda A."/>
            <person name="Takaki Y."/>
            <person name="Nishi S."/>
            <person name="Hori S."/>
            <person name="Arai W."/>
            <person name="Tsubouchi T."/>
            <person name="Morono Y."/>
            <person name="Uchiyama I."/>
            <person name="Ito T."/>
            <person name="Fujiyama A."/>
            <person name="Inagaki F."/>
            <person name="Takami H."/>
        </authorList>
    </citation>
    <scope>NUCLEOTIDE SEQUENCE</scope>
    <source>
        <strain evidence="1">Expedition CK06-06</strain>
    </source>
</reference>
<dbReference type="GO" id="GO:0016301">
    <property type="term" value="F:kinase activity"/>
    <property type="evidence" value="ECO:0007669"/>
    <property type="project" value="InterPro"/>
</dbReference>
<protein>
    <recommendedName>
        <fullName evidence="2">DUF359 domain-containing protein</fullName>
    </recommendedName>
</protein>
<gene>
    <name evidence="1" type="ORF">S12H4_21178</name>
</gene>
<proteinExistence type="predicted"/>
<organism evidence="1">
    <name type="scientific">marine sediment metagenome</name>
    <dbReference type="NCBI Taxonomy" id="412755"/>
    <lineage>
        <taxon>unclassified sequences</taxon>
        <taxon>metagenomes</taxon>
        <taxon>ecological metagenomes</taxon>
    </lineage>
</organism>